<dbReference type="EMBL" id="GL870957">
    <property type="protein sequence ID" value="EGC39457.1"/>
    <property type="molecule type" value="Genomic_DNA"/>
</dbReference>
<dbReference type="FunCoup" id="F0Z9D8">
    <property type="interactions" value="1"/>
</dbReference>
<evidence type="ECO:0000313" key="2">
    <source>
        <dbReference type="EMBL" id="EGC39457.1"/>
    </source>
</evidence>
<dbReference type="RefSeq" id="XP_003284015.1">
    <property type="nucleotide sequence ID" value="XM_003283967.1"/>
</dbReference>
<dbReference type="STRING" id="5786.F0Z9D8"/>
<dbReference type="OrthoDB" id="18598at2759"/>
<keyword evidence="3" id="KW-1185">Reference proteome</keyword>
<gene>
    <name evidence="2" type="ORF">DICPUDRAFT_93591</name>
</gene>
<dbReference type="VEuPathDB" id="AmoebaDB:DICPUDRAFT_93591"/>
<organism evidence="2 3">
    <name type="scientific">Dictyostelium purpureum</name>
    <name type="common">Slime mold</name>
    <dbReference type="NCBI Taxonomy" id="5786"/>
    <lineage>
        <taxon>Eukaryota</taxon>
        <taxon>Amoebozoa</taxon>
        <taxon>Evosea</taxon>
        <taxon>Eumycetozoa</taxon>
        <taxon>Dictyostelia</taxon>
        <taxon>Dictyosteliales</taxon>
        <taxon>Dictyosteliaceae</taxon>
        <taxon>Dictyostelium</taxon>
    </lineage>
</organism>
<reference evidence="3" key="1">
    <citation type="journal article" date="2011" name="Genome Biol.">
        <title>Comparative genomics of the social amoebae Dictyostelium discoideum and Dictyostelium purpureum.</title>
        <authorList>
            <consortium name="US DOE Joint Genome Institute (JGI-PGF)"/>
            <person name="Sucgang R."/>
            <person name="Kuo A."/>
            <person name="Tian X."/>
            <person name="Salerno W."/>
            <person name="Parikh A."/>
            <person name="Feasley C.L."/>
            <person name="Dalin E."/>
            <person name="Tu H."/>
            <person name="Huang E."/>
            <person name="Barry K."/>
            <person name="Lindquist E."/>
            <person name="Shapiro H."/>
            <person name="Bruce D."/>
            <person name="Schmutz J."/>
            <person name="Salamov A."/>
            <person name="Fey P."/>
            <person name="Gaudet P."/>
            <person name="Anjard C."/>
            <person name="Babu M.M."/>
            <person name="Basu S."/>
            <person name="Bushmanova Y."/>
            <person name="van der Wel H."/>
            <person name="Katoh-Kurasawa M."/>
            <person name="Dinh C."/>
            <person name="Coutinho P.M."/>
            <person name="Saito T."/>
            <person name="Elias M."/>
            <person name="Schaap P."/>
            <person name="Kay R.R."/>
            <person name="Henrissat B."/>
            <person name="Eichinger L."/>
            <person name="Rivero F."/>
            <person name="Putnam N.H."/>
            <person name="West C.M."/>
            <person name="Loomis W.F."/>
            <person name="Chisholm R.L."/>
            <person name="Shaulsky G."/>
            <person name="Strassmann J.E."/>
            <person name="Queller D.C."/>
            <person name="Kuspa A."/>
            <person name="Grigoriev I.V."/>
        </authorList>
    </citation>
    <scope>NUCLEOTIDE SEQUENCE [LARGE SCALE GENOMIC DNA]</scope>
    <source>
        <strain evidence="3">QSDP1</strain>
    </source>
</reference>
<dbReference type="KEGG" id="dpp:DICPUDRAFT_93591"/>
<evidence type="ECO:0000313" key="3">
    <source>
        <dbReference type="Proteomes" id="UP000001064"/>
    </source>
</evidence>
<evidence type="ECO:0000256" key="1">
    <source>
        <dbReference type="SAM" id="MobiDB-lite"/>
    </source>
</evidence>
<dbReference type="Pfam" id="PF00560">
    <property type="entry name" value="LRR_1"/>
    <property type="match status" value="1"/>
</dbReference>
<dbReference type="GO" id="GO:0016477">
    <property type="term" value="P:cell migration"/>
    <property type="evidence" value="ECO:0000318"/>
    <property type="project" value="GO_Central"/>
</dbReference>
<sequence>MQEPIDITPSDQNFIYEQLAPLGGLFGEEVTCQCPIYSTEEDKDRELSQSILVIGKYRVLLIKKEKNTRKVKKSIHLYDLIEISEPEINASFFGEPNTIEIKYKDNSPSNKDSGNNSNIKSFLIKSPNKEIEIIIIKTLALTSFSISKGFPENYLLKIKLPTTRYPHLKFDHEIGIQDGKGIAEQYIAHSHYFNTKSTLDYLRHLETLYLTRYPELDFSEIPGIDPTCSLNFNLYTSIITLRHNNFIRSLKLSSLPHVNITAAVGEMMLTNTTITELTLSNLLTEQSFAPIGNFLKYNPYTSLQVLNLSNNIMAYDSVVSLCDGLAHFNHSLVTLNLASCQIPSKGIALLFDSLQKNFAMSLTLEVLVLSDNRFQDAGSKAFASWLSKIKGENSLRKLILSNTQLNISVIAPPLRTLSLESLDLSKNSMSISTARSLAVDALESIPSLKYLNLSNCGLVGDSVQTILVALANNKNSIKNLTVNFQSNGFANKTYLALISVLPSCKGFLRGLDLSFNSFNSKQLQDIVHCLLGSNLESLDIGNNYMDEALANKLIELVKENGIQKLGFGHLNKPLGSSLHELIAALGTCKSIQVLDLMGNGLDDQGACILADCIRHSKSLKRVYIAGNKFTAVGWQSISSPLLYYRNTSLVHIDLPLMTDVILVSDSNPTPLTPVKRELLQMTITKIRNQLSLNKNKVPSSSRFAYLPQTDPPLYVKPVANVPEYLSQYVLSPVEQKLLEKVNLNSNNNTSNGSIKINLNVQSGTSSIGSSSSNGGSLRPSLSSIFTKPINLINDIRSGELTLGGNSSANNSRLNSPVHFGDDDWKGNRNDDDRQENK</sequence>
<accession>F0Z9D8</accession>
<dbReference type="Pfam" id="PF13516">
    <property type="entry name" value="LRR_6"/>
    <property type="match status" value="3"/>
</dbReference>
<dbReference type="GeneID" id="10509943"/>
<dbReference type="InterPro" id="IPR051279">
    <property type="entry name" value="PP1-Reg/Actin-Interact_Protein"/>
</dbReference>
<name>F0Z9D8_DICPU</name>
<dbReference type="SMART" id="SM00368">
    <property type="entry name" value="LRR_RI"/>
    <property type="match status" value="7"/>
</dbReference>
<dbReference type="PANTHER" id="PTHR24112:SF28">
    <property type="entry name" value="LEUCINE-RICH REPEAT-CONTAINING PROTEIN-RELATED"/>
    <property type="match status" value="1"/>
</dbReference>
<proteinExistence type="predicted"/>
<protein>
    <submittedName>
        <fullName evidence="2">Uncharacterized protein</fullName>
    </submittedName>
</protein>
<dbReference type="Gene3D" id="3.80.10.10">
    <property type="entry name" value="Ribonuclease Inhibitor"/>
    <property type="match status" value="1"/>
</dbReference>
<dbReference type="SUPFAM" id="SSF52047">
    <property type="entry name" value="RNI-like"/>
    <property type="match status" value="2"/>
</dbReference>
<dbReference type="GO" id="GO:0005886">
    <property type="term" value="C:plasma membrane"/>
    <property type="evidence" value="ECO:0000318"/>
    <property type="project" value="GO_Central"/>
</dbReference>
<dbReference type="InterPro" id="IPR032675">
    <property type="entry name" value="LRR_dom_sf"/>
</dbReference>
<dbReference type="InterPro" id="IPR001611">
    <property type="entry name" value="Leu-rich_rpt"/>
</dbReference>
<dbReference type="Proteomes" id="UP000001064">
    <property type="component" value="Unassembled WGS sequence"/>
</dbReference>
<dbReference type="eggNOG" id="KOG4242">
    <property type="taxonomic scope" value="Eukaryota"/>
</dbReference>
<dbReference type="PANTHER" id="PTHR24112">
    <property type="entry name" value="LEUCINE-RICH REPEAT, ISOFORM F-RELATED"/>
    <property type="match status" value="1"/>
</dbReference>
<dbReference type="GO" id="GO:0030027">
    <property type="term" value="C:lamellipodium"/>
    <property type="evidence" value="ECO:0000318"/>
    <property type="project" value="GO_Central"/>
</dbReference>
<feature type="region of interest" description="Disordered" evidence="1">
    <location>
        <begin position="805"/>
        <end position="837"/>
    </location>
</feature>
<dbReference type="OMA" id="YIAHSHY"/>
<dbReference type="AlphaFoldDB" id="F0Z9D8"/>
<feature type="compositionally biased region" description="Basic and acidic residues" evidence="1">
    <location>
        <begin position="819"/>
        <end position="837"/>
    </location>
</feature>
<dbReference type="InParanoid" id="F0Z9D8"/>
<dbReference type="GO" id="GO:0034315">
    <property type="term" value="P:regulation of Arp2/3 complex-mediated actin nucleation"/>
    <property type="evidence" value="ECO:0000318"/>
    <property type="project" value="GO_Central"/>
</dbReference>
<feature type="compositionally biased region" description="Polar residues" evidence="1">
    <location>
        <begin position="805"/>
        <end position="814"/>
    </location>
</feature>